<dbReference type="SUPFAM" id="SSF48371">
    <property type="entry name" value="ARM repeat"/>
    <property type="match status" value="1"/>
</dbReference>
<dbReference type="RefSeq" id="WP_185124788.1">
    <property type="nucleotide sequence ID" value="NZ_CAJEWD010000003.1"/>
</dbReference>
<keyword evidence="2" id="KW-1185">Reference proteome</keyword>
<dbReference type="Pfam" id="PF08713">
    <property type="entry name" value="DNA_alkylation"/>
    <property type="match status" value="1"/>
</dbReference>
<dbReference type="CDD" id="cd07064">
    <property type="entry name" value="AlkD_like_1"/>
    <property type="match status" value="1"/>
</dbReference>
<evidence type="ECO:0000313" key="1">
    <source>
        <dbReference type="EMBL" id="CAD2071380.1"/>
    </source>
</evidence>
<protein>
    <recommendedName>
        <fullName evidence="3">DNA alkylation repair enzyme</fullName>
    </recommendedName>
</protein>
<dbReference type="Gene3D" id="1.20.1660.10">
    <property type="entry name" value="Hypothetical protein (EF3068)"/>
    <property type="match status" value="1"/>
</dbReference>
<name>A0A6V7R218_9STAP</name>
<dbReference type="PANTHER" id="PTHR34070:SF1">
    <property type="entry name" value="DNA ALKYLATION REPAIR PROTEIN"/>
    <property type="match status" value="1"/>
</dbReference>
<dbReference type="Proteomes" id="UP000589351">
    <property type="component" value="Unassembled WGS sequence"/>
</dbReference>
<dbReference type="InterPro" id="IPR014825">
    <property type="entry name" value="DNA_alkylation"/>
</dbReference>
<dbReference type="EMBL" id="CAJEWD010000003">
    <property type="protein sequence ID" value="CAD2071380.1"/>
    <property type="molecule type" value="Genomic_DNA"/>
</dbReference>
<dbReference type="Gene3D" id="1.25.40.290">
    <property type="entry name" value="ARM repeat domains"/>
    <property type="match status" value="1"/>
</dbReference>
<evidence type="ECO:0000313" key="2">
    <source>
        <dbReference type="Proteomes" id="UP000589351"/>
    </source>
</evidence>
<reference evidence="1 2" key="1">
    <citation type="submission" date="2020-07" db="EMBL/GenBank/DDBJ databases">
        <authorList>
            <person name="Criscuolo A."/>
        </authorList>
    </citation>
    <scope>NUCLEOTIDE SEQUENCE [LARGE SCALE GENOMIC DNA]</scope>
    <source>
        <strain evidence="1">CIP111649</strain>
    </source>
</reference>
<proteinExistence type="predicted"/>
<dbReference type="AlphaFoldDB" id="A0A6V7R218"/>
<dbReference type="InterPro" id="IPR016024">
    <property type="entry name" value="ARM-type_fold"/>
</dbReference>
<sequence>MYNIKKILKNNANADNALKMKRYMKNHFDFLGIQAAKRKELSKPLLKELKDQDIDWTLVEDLWEENEREFQYIACDYLFQQRKKLQKSDLEKLKKLALKKSWWDSIDSIDRSIAYLVEQYPELKTEILQWSKSDNIWLRRISIIYQRLNKEKTDIEILERVIINNLNSTEFFINKGIGWALRSYSKVNPNWVENFIDKNQAGLSKLSIREGSKYL</sequence>
<comment type="caution">
    <text evidence="1">The sequence shown here is derived from an EMBL/GenBank/DDBJ whole genome shotgun (WGS) entry which is preliminary data.</text>
</comment>
<evidence type="ECO:0008006" key="3">
    <source>
        <dbReference type="Google" id="ProtNLM"/>
    </source>
</evidence>
<organism evidence="1 2">
    <name type="scientific">Jeotgalicoccus meleagridis</name>
    <dbReference type="NCBI Taxonomy" id="2759181"/>
    <lineage>
        <taxon>Bacteria</taxon>
        <taxon>Bacillati</taxon>
        <taxon>Bacillota</taxon>
        <taxon>Bacilli</taxon>
        <taxon>Bacillales</taxon>
        <taxon>Staphylococcaceae</taxon>
        <taxon>Jeotgalicoccus</taxon>
    </lineage>
</organism>
<gene>
    <name evidence="1" type="ORF">JEODO184_00222</name>
</gene>
<accession>A0A6V7R218</accession>
<dbReference type="PANTHER" id="PTHR34070">
    <property type="entry name" value="ARMADILLO-TYPE FOLD"/>
    <property type="match status" value="1"/>
</dbReference>